<protein>
    <submittedName>
        <fullName evidence="2">Uncharacterized protein</fullName>
    </submittedName>
</protein>
<evidence type="ECO:0000313" key="2">
    <source>
        <dbReference type="EMBL" id="CAD7243754.1"/>
    </source>
</evidence>
<evidence type="ECO:0000256" key="1">
    <source>
        <dbReference type="SAM" id="MobiDB-lite"/>
    </source>
</evidence>
<sequence>MLLDILETLVPVRGRSLGGGRCPVGGGSSSTPRKEDDNGVRSGMPMRRFVHRASMLETSARRPDDPLFIRRRPCRGKVSPQLRLPSLSKRFEEYSPYYNLVLGDTWPPRHRPRTPAKAKKTTAATQGFHAFTLSYKPAQTWAPVLGIFAFCLAQTLEDGSNRGLADDH</sequence>
<proteinExistence type="predicted"/>
<dbReference type="EMBL" id="LR900007">
    <property type="protein sequence ID" value="CAD7243754.1"/>
    <property type="molecule type" value="Genomic_DNA"/>
</dbReference>
<organism evidence="2">
    <name type="scientific">Darwinula stevensoni</name>
    <dbReference type="NCBI Taxonomy" id="69355"/>
    <lineage>
        <taxon>Eukaryota</taxon>
        <taxon>Metazoa</taxon>
        <taxon>Ecdysozoa</taxon>
        <taxon>Arthropoda</taxon>
        <taxon>Crustacea</taxon>
        <taxon>Oligostraca</taxon>
        <taxon>Ostracoda</taxon>
        <taxon>Podocopa</taxon>
        <taxon>Podocopida</taxon>
        <taxon>Darwinulocopina</taxon>
        <taxon>Darwinuloidea</taxon>
        <taxon>Darwinulidae</taxon>
        <taxon>Darwinula</taxon>
    </lineage>
</organism>
<name>A0A7R8XAU4_9CRUS</name>
<dbReference type="EMBL" id="CAJPEV010000490">
    <property type="protein sequence ID" value="CAG0885813.1"/>
    <property type="molecule type" value="Genomic_DNA"/>
</dbReference>
<keyword evidence="3" id="KW-1185">Reference proteome</keyword>
<accession>A0A7R8XAU4</accession>
<feature type="region of interest" description="Disordered" evidence="1">
    <location>
        <begin position="16"/>
        <end position="43"/>
    </location>
</feature>
<dbReference type="Proteomes" id="UP000677054">
    <property type="component" value="Unassembled WGS sequence"/>
</dbReference>
<reference evidence="2" key="1">
    <citation type="submission" date="2020-11" db="EMBL/GenBank/DDBJ databases">
        <authorList>
            <person name="Tran Van P."/>
        </authorList>
    </citation>
    <scope>NUCLEOTIDE SEQUENCE</scope>
</reference>
<evidence type="ECO:0000313" key="3">
    <source>
        <dbReference type="Proteomes" id="UP000677054"/>
    </source>
</evidence>
<gene>
    <name evidence="2" type="ORF">DSTB1V02_LOCUS3667</name>
</gene>
<dbReference type="AlphaFoldDB" id="A0A7R8XAU4"/>
<feature type="compositionally biased region" description="Gly residues" evidence="1">
    <location>
        <begin position="16"/>
        <end position="28"/>
    </location>
</feature>